<accession>A0A6F8YRC5</accession>
<name>A0A6F8YRC5_9ACTN</name>
<reference evidence="2 3" key="2">
    <citation type="submission" date="2020-03" db="EMBL/GenBank/DDBJ databases">
        <authorList>
            <person name="Ichikawa N."/>
            <person name="Kimura A."/>
            <person name="Kitahashi Y."/>
            <person name="Uohara A."/>
        </authorList>
    </citation>
    <scope>NUCLEOTIDE SEQUENCE [LARGE SCALE GENOMIC DNA]</scope>
    <source>
        <strain evidence="2 3">NBRC 105367</strain>
    </source>
</reference>
<dbReference type="Pfam" id="PF00550">
    <property type="entry name" value="PP-binding"/>
    <property type="match status" value="1"/>
</dbReference>
<dbReference type="Gene3D" id="1.10.1200.10">
    <property type="entry name" value="ACP-like"/>
    <property type="match status" value="1"/>
</dbReference>
<sequence length="80" mass="8371">MRAAVQQEFAAALPDAELAGAALAGEDNFFRRGGDSLGMLRLISALDSRGLAVTAREFVTEPTPDAVVRNILARIAQTAG</sequence>
<feature type="domain" description="Carrier" evidence="1">
    <location>
        <begin position="1"/>
        <end position="75"/>
    </location>
</feature>
<dbReference type="PROSITE" id="PS50075">
    <property type="entry name" value="CARRIER"/>
    <property type="match status" value="1"/>
</dbReference>
<reference evidence="2 3" key="1">
    <citation type="submission" date="2020-03" db="EMBL/GenBank/DDBJ databases">
        <title>Whole genome shotgun sequence of Phytohabitans suffuscus NBRC 105367.</title>
        <authorList>
            <person name="Komaki H."/>
            <person name="Tamura T."/>
        </authorList>
    </citation>
    <scope>NUCLEOTIDE SEQUENCE [LARGE SCALE GENOMIC DNA]</scope>
    <source>
        <strain evidence="2 3">NBRC 105367</strain>
    </source>
</reference>
<dbReference type="AlphaFoldDB" id="A0A6F8YRC5"/>
<dbReference type="InterPro" id="IPR009081">
    <property type="entry name" value="PP-bd_ACP"/>
</dbReference>
<dbReference type="SUPFAM" id="SSF47336">
    <property type="entry name" value="ACP-like"/>
    <property type="match status" value="1"/>
</dbReference>
<gene>
    <name evidence="2" type="ORF">Psuf_059650</name>
</gene>
<dbReference type="Proteomes" id="UP000503011">
    <property type="component" value="Chromosome"/>
</dbReference>
<protein>
    <recommendedName>
        <fullName evidence="1">Carrier domain-containing protein</fullName>
    </recommendedName>
</protein>
<organism evidence="2 3">
    <name type="scientific">Phytohabitans suffuscus</name>
    <dbReference type="NCBI Taxonomy" id="624315"/>
    <lineage>
        <taxon>Bacteria</taxon>
        <taxon>Bacillati</taxon>
        <taxon>Actinomycetota</taxon>
        <taxon>Actinomycetes</taxon>
        <taxon>Micromonosporales</taxon>
        <taxon>Micromonosporaceae</taxon>
    </lineage>
</organism>
<dbReference type="KEGG" id="psuu:Psuf_059650"/>
<keyword evidence="3" id="KW-1185">Reference proteome</keyword>
<evidence type="ECO:0000313" key="3">
    <source>
        <dbReference type="Proteomes" id="UP000503011"/>
    </source>
</evidence>
<dbReference type="EMBL" id="AP022871">
    <property type="protein sequence ID" value="BCB88652.1"/>
    <property type="molecule type" value="Genomic_DNA"/>
</dbReference>
<proteinExistence type="predicted"/>
<evidence type="ECO:0000313" key="2">
    <source>
        <dbReference type="EMBL" id="BCB88652.1"/>
    </source>
</evidence>
<dbReference type="InterPro" id="IPR036736">
    <property type="entry name" value="ACP-like_sf"/>
</dbReference>
<evidence type="ECO:0000259" key="1">
    <source>
        <dbReference type="PROSITE" id="PS50075"/>
    </source>
</evidence>